<evidence type="ECO:0000256" key="5">
    <source>
        <dbReference type="SAM" id="MobiDB-lite"/>
    </source>
</evidence>
<dbReference type="AlphaFoldDB" id="A0A7K0D833"/>
<evidence type="ECO:0000313" key="9">
    <source>
        <dbReference type="Proteomes" id="UP000438448"/>
    </source>
</evidence>
<dbReference type="InterPro" id="IPR053930">
    <property type="entry name" value="RapZ-like_N"/>
</dbReference>
<evidence type="ECO:0000256" key="1">
    <source>
        <dbReference type="ARBA" id="ARBA00022741"/>
    </source>
</evidence>
<keyword evidence="2 4" id="KW-0067">ATP-binding</keyword>
<dbReference type="Proteomes" id="UP000438448">
    <property type="component" value="Unassembled WGS sequence"/>
</dbReference>
<evidence type="ECO:0000256" key="2">
    <source>
        <dbReference type="ARBA" id="ARBA00022840"/>
    </source>
</evidence>
<feature type="domain" description="RapZ-like N-terminal" evidence="6">
    <location>
        <begin position="25"/>
        <end position="183"/>
    </location>
</feature>
<dbReference type="PIRSF" id="PIRSF005052">
    <property type="entry name" value="P-loopkin"/>
    <property type="match status" value="1"/>
</dbReference>
<dbReference type="InterPro" id="IPR053931">
    <property type="entry name" value="RapZ_C"/>
</dbReference>
<dbReference type="Pfam" id="PF22740">
    <property type="entry name" value="PapZ_C"/>
    <property type="match status" value="1"/>
</dbReference>
<keyword evidence="9" id="KW-1185">Reference proteome</keyword>
<keyword evidence="3 4" id="KW-0342">GTP-binding</keyword>
<reference evidence="8 9" key="1">
    <citation type="submission" date="2019-10" db="EMBL/GenBank/DDBJ databases">
        <title>Nocardia macrotermitis sp. nov. and Nocardia aurantia sp. nov., isolated from the gut of fungus growing-termite Macrotermes natalensis.</title>
        <authorList>
            <person name="Benndorf R."/>
            <person name="Schwitalla J."/>
            <person name="Martin K."/>
            <person name="De Beer W."/>
            <person name="Kaster A.-K."/>
            <person name="Vollmers J."/>
            <person name="Poulsen M."/>
            <person name="Beemelmanns C."/>
        </authorList>
    </citation>
    <scope>NUCLEOTIDE SEQUENCE [LARGE SCALE GENOMIC DNA]</scope>
    <source>
        <strain evidence="8 9">RB20</strain>
    </source>
</reference>
<gene>
    <name evidence="8" type="ORF">NRB20_41430</name>
</gene>
<keyword evidence="1 4" id="KW-0547">Nucleotide-binding</keyword>
<dbReference type="EMBL" id="WEGK01000008">
    <property type="protein sequence ID" value="MQY21034.1"/>
    <property type="molecule type" value="Genomic_DNA"/>
</dbReference>
<evidence type="ECO:0000256" key="3">
    <source>
        <dbReference type="ARBA" id="ARBA00023134"/>
    </source>
</evidence>
<evidence type="ECO:0000259" key="6">
    <source>
        <dbReference type="Pfam" id="PF03668"/>
    </source>
</evidence>
<dbReference type="InterPro" id="IPR027417">
    <property type="entry name" value="P-loop_NTPase"/>
</dbReference>
<dbReference type="HAMAP" id="MF_00636">
    <property type="entry name" value="RapZ_like"/>
    <property type="match status" value="1"/>
</dbReference>
<dbReference type="PANTHER" id="PTHR30448">
    <property type="entry name" value="RNASE ADAPTER PROTEIN RAPZ"/>
    <property type="match status" value="1"/>
</dbReference>
<organism evidence="8 9">
    <name type="scientific">Nocardia macrotermitis</name>
    <dbReference type="NCBI Taxonomy" id="2585198"/>
    <lineage>
        <taxon>Bacteria</taxon>
        <taxon>Bacillati</taxon>
        <taxon>Actinomycetota</taxon>
        <taxon>Actinomycetes</taxon>
        <taxon>Mycobacteriales</taxon>
        <taxon>Nocardiaceae</taxon>
        <taxon>Nocardia</taxon>
    </lineage>
</organism>
<proteinExistence type="inferred from homology"/>
<dbReference type="GO" id="GO:0005524">
    <property type="term" value="F:ATP binding"/>
    <property type="evidence" value="ECO:0007669"/>
    <property type="project" value="UniProtKB-UniRule"/>
</dbReference>
<dbReference type="NCBIfam" id="NF003828">
    <property type="entry name" value="PRK05416.1"/>
    <property type="match status" value="1"/>
</dbReference>
<dbReference type="SUPFAM" id="SSF52540">
    <property type="entry name" value="P-loop containing nucleoside triphosphate hydrolases"/>
    <property type="match status" value="1"/>
</dbReference>
<feature type="binding site" evidence="4">
    <location>
        <begin position="83"/>
        <end position="86"/>
    </location>
    <ligand>
        <name>GTP</name>
        <dbReference type="ChEBI" id="CHEBI:37565"/>
    </ligand>
</feature>
<dbReference type="PANTHER" id="PTHR30448:SF0">
    <property type="entry name" value="RNASE ADAPTER PROTEIN RAPZ"/>
    <property type="match status" value="1"/>
</dbReference>
<evidence type="ECO:0000256" key="4">
    <source>
        <dbReference type="HAMAP-Rule" id="MF_00636"/>
    </source>
</evidence>
<protein>
    <submittedName>
        <fullName evidence="8">Nucleotide-binding protein</fullName>
    </submittedName>
</protein>
<dbReference type="Gene3D" id="3.40.50.300">
    <property type="entry name" value="P-loop containing nucleotide triphosphate hydrolases"/>
    <property type="match status" value="1"/>
</dbReference>
<feature type="domain" description="RapZ C-terminal" evidence="7">
    <location>
        <begin position="189"/>
        <end position="299"/>
    </location>
</feature>
<sequence length="337" mass="36367">MESNGSAAGPSASAAVPEAAVGRAVEVVIVTGLSGAGRGTAARVLEDLGWYVADNLPPELIERMIELGVSADPPIRRLALVMDVRSRFFTGNLSAVTEQLRSGGVRTRVLFLEASDDVLIRRFGFARRRHPLQSESADGTLSEGIAAERARLASAKTAADVVIDTTALSVHQLHRKLEEAYGGGAPKALQVTVQSFGFKYGVPLDADMVFDLRFLPNPHWVPELREHTGQDAVVSEYVLSRPGAQDYLNTCRHLIDLTTDGYRQEGKRYMTVAVGCTGGKHRSVAVAEALGEALGEASADIGTSGQARRRQRSVTTQRPDRADMDIVRVVHRDLGRE</sequence>
<comment type="caution">
    <text evidence="8">The sequence shown here is derived from an EMBL/GenBank/DDBJ whole genome shotgun (WGS) entry which is preliminary data.</text>
</comment>
<dbReference type="InterPro" id="IPR005337">
    <property type="entry name" value="RapZ-like"/>
</dbReference>
<evidence type="ECO:0000259" key="7">
    <source>
        <dbReference type="Pfam" id="PF22740"/>
    </source>
</evidence>
<dbReference type="Pfam" id="PF03668">
    <property type="entry name" value="RapZ-like_N"/>
    <property type="match status" value="1"/>
</dbReference>
<dbReference type="GO" id="GO:0005525">
    <property type="term" value="F:GTP binding"/>
    <property type="evidence" value="ECO:0007669"/>
    <property type="project" value="UniProtKB-UniRule"/>
</dbReference>
<accession>A0A7K0D833</accession>
<feature type="region of interest" description="Disordered" evidence="5">
    <location>
        <begin position="298"/>
        <end position="324"/>
    </location>
</feature>
<evidence type="ECO:0000313" key="8">
    <source>
        <dbReference type="EMBL" id="MQY21034.1"/>
    </source>
</evidence>
<feature type="binding site" evidence="4">
    <location>
        <begin position="32"/>
        <end position="39"/>
    </location>
    <ligand>
        <name>ATP</name>
        <dbReference type="ChEBI" id="CHEBI:30616"/>
    </ligand>
</feature>
<name>A0A7K0D833_9NOCA</name>